<organism evidence="1">
    <name type="scientific">Myoviridae sp. cthAo37</name>
    <dbReference type="NCBI Taxonomy" id="2827701"/>
    <lineage>
        <taxon>Viruses</taxon>
        <taxon>Duplodnaviria</taxon>
        <taxon>Heunggongvirae</taxon>
        <taxon>Uroviricota</taxon>
        <taxon>Caudoviricetes</taxon>
    </lineage>
</organism>
<proteinExistence type="predicted"/>
<accession>A0A8S5S4Z2</accession>
<dbReference type="EMBL" id="BK032529">
    <property type="protein sequence ID" value="DAF45992.1"/>
    <property type="molecule type" value="Genomic_DNA"/>
</dbReference>
<protein>
    <submittedName>
        <fullName evidence="1">Uncharacterized protein</fullName>
    </submittedName>
</protein>
<name>A0A8S5S4Z2_9CAUD</name>
<reference evidence="1" key="1">
    <citation type="journal article" date="2021" name="Proc. Natl. Acad. Sci. U.S.A.">
        <title>A Catalog of Tens of Thousands of Viruses from Human Metagenomes Reveals Hidden Associations with Chronic Diseases.</title>
        <authorList>
            <person name="Tisza M.J."/>
            <person name="Buck C.B."/>
        </authorList>
    </citation>
    <scope>NUCLEOTIDE SEQUENCE</scope>
    <source>
        <strain evidence="1">CthAo37</strain>
    </source>
</reference>
<evidence type="ECO:0000313" key="1">
    <source>
        <dbReference type="EMBL" id="DAF45992.1"/>
    </source>
</evidence>
<sequence>MNFIITQERDTIINLQNICSIRCSKHYSNGKSAILADTIDGSAFTLGMYSETELMERAFVTITCDIAYGNDKPIIKVLKEEEIK</sequence>